<dbReference type="OrthoDB" id="6359816at2759"/>
<comment type="caution">
    <text evidence="2">The sequence shown here is derived from an EMBL/GenBank/DDBJ whole genome shotgun (WGS) entry which is preliminary data.</text>
</comment>
<reference evidence="2" key="1">
    <citation type="journal article" date="2021" name="Nat. Commun.">
        <title>Genetic determinants of endophytism in the Arabidopsis root mycobiome.</title>
        <authorList>
            <person name="Mesny F."/>
            <person name="Miyauchi S."/>
            <person name="Thiergart T."/>
            <person name="Pickel B."/>
            <person name="Atanasova L."/>
            <person name="Karlsson M."/>
            <person name="Huettel B."/>
            <person name="Barry K.W."/>
            <person name="Haridas S."/>
            <person name="Chen C."/>
            <person name="Bauer D."/>
            <person name="Andreopoulos W."/>
            <person name="Pangilinan J."/>
            <person name="LaButti K."/>
            <person name="Riley R."/>
            <person name="Lipzen A."/>
            <person name="Clum A."/>
            <person name="Drula E."/>
            <person name="Henrissat B."/>
            <person name="Kohler A."/>
            <person name="Grigoriev I.V."/>
            <person name="Martin F.M."/>
            <person name="Hacquard S."/>
        </authorList>
    </citation>
    <scope>NUCLEOTIDE SEQUENCE</scope>
    <source>
        <strain evidence="2">MPI-CAGE-AT-0023</strain>
    </source>
</reference>
<dbReference type="EMBL" id="JAGMUX010000022">
    <property type="protein sequence ID" value="KAH7230658.1"/>
    <property type="molecule type" value="Genomic_DNA"/>
</dbReference>
<dbReference type="SUPFAM" id="SSF54695">
    <property type="entry name" value="POZ domain"/>
    <property type="match status" value="1"/>
</dbReference>
<evidence type="ECO:0000313" key="3">
    <source>
        <dbReference type="Proteomes" id="UP000720189"/>
    </source>
</evidence>
<evidence type="ECO:0000259" key="1">
    <source>
        <dbReference type="Pfam" id="PF00651"/>
    </source>
</evidence>
<dbReference type="Proteomes" id="UP000720189">
    <property type="component" value="Unassembled WGS sequence"/>
</dbReference>
<evidence type="ECO:0000313" key="2">
    <source>
        <dbReference type="EMBL" id="KAH7230658.1"/>
    </source>
</evidence>
<protein>
    <recommendedName>
        <fullName evidence="1">BTB domain-containing protein</fullName>
    </recommendedName>
</protein>
<dbReference type="AlphaFoldDB" id="A0A9P9G1M1"/>
<dbReference type="GeneID" id="70215086"/>
<dbReference type="RefSeq" id="XP_046043296.1">
    <property type="nucleotide sequence ID" value="XM_046185132.1"/>
</dbReference>
<dbReference type="Pfam" id="PF00651">
    <property type="entry name" value="BTB"/>
    <property type="match status" value="1"/>
</dbReference>
<organism evidence="2 3">
    <name type="scientific">Fusarium redolens</name>
    <dbReference type="NCBI Taxonomy" id="48865"/>
    <lineage>
        <taxon>Eukaryota</taxon>
        <taxon>Fungi</taxon>
        <taxon>Dikarya</taxon>
        <taxon>Ascomycota</taxon>
        <taxon>Pezizomycotina</taxon>
        <taxon>Sordariomycetes</taxon>
        <taxon>Hypocreomycetidae</taxon>
        <taxon>Hypocreales</taxon>
        <taxon>Nectriaceae</taxon>
        <taxon>Fusarium</taxon>
        <taxon>Fusarium redolens species complex</taxon>
    </lineage>
</organism>
<feature type="domain" description="BTB" evidence="1">
    <location>
        <begin position="44"/>
        <end position="89"/>
    </location>
</feature>
<proteinExistence type="predicted"/>
<name>A0A9P9G1M1_FUSRE</name>
<dbReference type="InterPro" id="IPR011333">
    <property type="entry name" value="SKP1/BTB/POZ_sf"/>
</dbReference>
<dbReference type="InterPro" id="IPR000210">
    <property type="entry name" value="BTB/POZ_dom"/>
</dbReference>
<sequence length="165" mass="18616">MEIPPSPHSDMTGQDPRVRQRSFALLETVRYQLSLPRHTPNAQRLFDDGTYLDLTIVCGDDHHIMHKAIVCPRSEFFASACNGPFQEGESGIILRSRRNQPLRCSARSEIGCGYTGAIYIIDLIWLAMNYKQLHSTFACLSFGVEPLNTSPFLFIQACMSRLHQG</sequence>
<keyword evidence="3" id="KW-1185">Reference proteome</keyword>
<accession>A0A9P9G1M1</accession>
<gene>
    <name evidence="2" type="ORF">BKA55DRAFT_205812</name>
</gene>
<dbReference type="Gene3D" id="3.30.710.10">
    <property type="entry name" value="Potassium Channel Kv1.1, Chain A"/>
    <property type="match status" value="1"/>
</dbReference>